<dbReference type="PANTHER" id="PTHR11772">
    <property type="entry name" value="ASPARAGINE SYNTHETASE"/>
    <property type="match status" value="1"/>
</dbReference>
<dbReference type="InterPro" id="IPR006426">
    <property type="entry name" value="Asn_synth_AEB"/>
</dbReference>
<comment type="caution">
    <text evidence="12">The sequence shown here is derived from an EMBL/GenBank/DDBJ whole genome shotgun (WGS) entry which is preliminary data.</text>
</comment>
<feature type="domain" description="Glutamine amidotransferase type-2" evidence="11">
    <location>
        <begin position="2"/>
        <end position="187"/>
    </location>
</feature>
<keyword evidence="3" id="KW-0028">Amino-acid biosynthesis</keyword>
<evidence type="ECO:0000256" key="4">
    <source>
        <dbReference type="ARBA" id="ARBA00022741"/>
    </source>
</evidence>
<sequence length="577" mass="65276">MCGVFACHRHPDVQKFKPTALRMAKAARHRGPDWSGNFVANKTILAHERLSIVGVDTGAQPLVNEDGSLALAVNGEIYNHRVLRKHLKTPYKFKTHSDCEVIVPLYMEHGLDAPKHLDGMFSWVLYDKIADRTIAARDPIGITSFYQGWSSKTPGAVYFASELKCLHPVCDQIKSFPPGHIYDSKTDKMTRYFEPAWWDPRNVPSAPVDYKLIRNLLERSVRKRLMAEVPYGVLLSGGLDSSLVASIAQRETLRLRAASLKVNGYSQDHEQQNGELVGMDDNDELSTVTWLPQLHSFSIGLPNAPDTKAALEVAKFLGTKHHDFSFTIEDGLEALSDVIFHLETYDVTTIRASTPMFLLSRKIKAMGVKMVMSGEGADEIFGGYLYFHAAPDKEAFHAETIRRVKNLHLADCLRANKSTAAWGVEARVPFLDKQFLEHAMSVDPAEKIITKDRIEKYILRKAFDTTDEPESQPYLPDKILWRQKEQFSDGVGYGWIDALKDNAELHVTDEMLKNPKAEWEDDIPDSKEAYWYRTMFDELFPPQCASTVMRWTPTWSNQTDPSGRAIAIHNAKYGETK</sequence>
<dbReference type="PANTHER" id="PTHR11772:SF2">
    <property type="entry name" value="ASPARAGINE SYNTHETASE [GLUTAMINE-HYDROLYZING]"/>
    <property type="match status" value="1"/>
</dbReference>
<dbReference type="Gene3D" id="3.60.20.10">
    <property type="entry name" value="Glutamine Phosphoribosylpyrophosphate, subunit 1, domain 1"/>
    <property type="match status" value="1"/>
</dbReference>
<dbReference type="EC" id="6.3.5.4" evidence="1"/>
<dbReference type="InterPro" id="IPR029055">
    <property type="entry name" value="Ntn_hydrolases_N"/>
</dbReference>
<evidence type="ECO:0000256" key="3">
    <source>
        <dbReference type="ARBA" id="ARBA00022605"/>
    </source>
</evidence>
<keyword evidence="4 10" id="KW-0547">Nucleotide-binding</keyword>
<evidence type="ECO:0000313" key="13">
    <source>
        <dbReference type="Proteomes" id="UP001590950"/>
    </source>
</evidence>
<dbReference type="Pfam" id="PF00733">
    <property type="entry name" value="Asn_synthase"/>
    <property type="match status" value="1"/>
</dbReference>
<dbReference type="SUPFAM" id="SSF56235">
    <property type="entry name" value="N-terminal nucleophile aminohydrolases (Ntn hydrolases)"/>
    <property type="match status" value="1"/>
</dbReference>
<comment type="pathway">
    <text evidence="8">Amino-acid biosynthesis.</text>
</comment>
<protein>
    <recommendedName>
        <fullName evidence="1">asparagine synthase (glutamine-hydrolyzing)</fullName>
        <ecNumber evidence="1">6.3.5.4</ecNumber>
    </recommendedName>
</protein>
<evidence type="ECO:0000256" key="10">
    <source>
        <dbReference type="PIRNR" id="PIRNR001589"/>
    </source>
</evidence>
<keyword evidence="13" id="KW-1185">Reference proteome</keyword>
<dbReference type="InterPro" id="IPR017932">
    <property type="entry name" value="GATase_2_dom"/>
</dbReference>
<proteinExistence type="predicted"/>
<dbReference type="InterPro" id="IPR001962">
    <property type="entry name" value="Asn_synthase"/>
</dbReference>
<dbReference type="InterPro" id="IPR014729">
    <property type="entry name" value="Rossmann-like_a/b/a_fold"/>
</dbReference>
<evidence type="ECO:0000256" key="1">
    <source>
        <dbReference type="ARBA" id="ARBA00012737"/>
    </source>
</evidence>
<dbReference type="NCBIfam" id="TIGR01536">
    <property type="entry name" value="asn_synth_AEB"/>
    <property type="match status" value="1"/>
</dbReference>
<evidence type="ECO:0000256" key="8">
    <source>
        <dbReference type="ARBA" id="ARBA00029440"/>
    </source>
</evidence>
<evidence type="ECO:0000256" key="7">
    <source>
        <dbReference type="ARBA" id="ARBA00022962"/>
    </source>
</evidence>
<dbReference type="Proteomes" id="UP001590950">
    <property type="component" value="Unassembled WGS sequence"/>
</dbReference>
<dbReference type="Gene3D" id="3.40.50.620">
    <property type="entry name" value="HUPs"/>
    <property type="match status" value="1"/>
</dbReference>
<evidence type="ECO:0000259" key="11">
    <source>
        <dbReference type="PROSITE" id="PS51278"/>
    </source>
</evidence>
<keyword evidence="5 10" id="KW-0067">ATP-binding</keyword>
<keyword evidence="7" id="KW-0315">Glutamine amidotransferase</keyword>
<dbReference type="EMBL" id="JBEFKJ010000014">
    <property type="protein sequence ID" value="KAL2042197.1"/>
    <property type="molecule type" value="Genomic_DNA"/>
</dbReference>
<dbReference type="CDD" id="cd01991">
    <property type="entry name" value="Asn_synthase_B_C"/>
    <property type="match status" value="1"/>
</dbReference>
<reference evidence="12 13" key="1">
    <citation type="submission" date="2024-09" db="EMBL/GenBank/DDBJ databases">
        <title>Rethinking Asexuality: The Enigmatic Case of Functional Sexual Genes in Lepraria (Stereocaulaceae).</title>
        <authorList>
            <person name="Doellman M."/>
            <person name="Sun Y."/>
            <person name="Barcenas-Pena A."/>
            <person name="Lumbsch H.T."/>
            <person name="Grewe F."/>
        </authorList>
    </citation>
    <scope>NUCLEOTIDE SEQUENCE [LARGE SCALE GENOMIC DNA]</scope>
    <source>
        <strain evidence="12 13">Mercado 3170</strain>
    </source>
</reference>
<organism evidence="12 13">
    <name type="scientific">Stereocaulon virgatum</name>
    <dbReference type="NCBI Taxonomy" id="373712"/>
    <lineage>
        <taxon>Eukaryota</taxon>
        <taxon>Fungi</taxon>
        <taxon>Dikarya</taxon>
        <taxon>Ascomycota</taxon>
        <taxon>Pezizomycotina</taxon>
        <taxon>Lecanoromycetes</taxon>
        <taxon>OSLEUM clade</taxon>
        <taxon>Lecanoromycetidae</taxon>
        <taxon>Lecanorales</taxon>
        <taxon>Lecanorineae</taxon>
        <taxon>Stereocaulaceae</taxon>
        <taxon>Stereocaulon</taxon>
    </lineage>
</organism>
<dbReference type="InterPro" id="IPR033738">
    <property type="entry name" value="AsnB_N"/>
</dbReference>
<name>A0ABR4ACH8_9LECA</name>
<dbReference type="PIRSF" id="PIRSF001589">
    <property type="entry name" value="Asn_synthetase_glu-h"/>
    <property type="match status" value="1"/>
</dbReference>
<dbReference type="NCBIfam" id="NF006949">
    <property type="entry name" value="PRK09431.1"/>
    <property type="match status" value="1"/>
</dbReference>
<comment type="catalytic activity">
    <reaction evidence="9">
        <text>L-aspartate + L-glutamine + ATP + H2O = L-asparagine + L-glutamate + AMP + diphosphate + H(+)</text>
        <dbReference type="Rhea" id="RHEA:12228"/>
        <dbReference type="ChEBI" id="CHEBI:15377"/>
        <dbReference type="ChEBI" id="CHEBI:15378"/>
        <dbReference type="ChEBI" id="CHEBI:29985"/>
        <dbReference type="ChEBI" id="CHEBI:29991"/>
        <dbReference type="ChEBI" id="CHEBI:30616"/>
        <dbReference type="ChEBI" id="CHEBI:33019"/>
        <dbReference type="ChEBI" id="CHEBI:58048"/>
        <dbReference type="ChEBI" id="CHEBI:58359"/>
        <dbReference type="ChEBI" id="CHEBI:456215"/>
        <dbReference type="EC" id="6.3.5.4"/>
    </reaction>
</comment>
<evidence type="ECO:0000256" key="9">
    <source>
        <dbReference type="ARBA" id="ARBA00048741"/>
    </source>
</evidence>
<keyword evidence="6" id="KW-0061">Asparagine biosynthesis</keyword>
<evidence type="ECO:0000256" key="5">
    <source>
        <dbReference type="ARBA" id="ARBA00022840"/>
    </source>
</evidence>
<gene>
    <name evidence="12" type="ORF">N7G274_004685</name>
</gene>
<accession>A0ABR4ACH8</accession>
<evidence type="ECO:0000256" key="6">
    <source>
        <dbReference type="ARBA" id="ARBA00022888"/>
    </source>
</evidence>
<dbReference type="SUPFAM" id="SSF52402">
    <property type="entry name" value="Adenine nucleotide alpha hydrolases-like"/>
    <property type="match status" value="1"/>
</dbReference>
<dbReference type="InterPro" id="IPR050795">
    <property type="entry name" value="Asn_Synthetase"/>
</dbReference>
<dbReference type="CDD" id="cd00712">
    <property type="entry name" value="AsnB"/>
    <property type="match status" value="1"/>
</dbReference>
<dbReference type="PROSITE" id="PS51278">
    <property type="entry name" value="GATASE_TYPE_2"/>
    <property type="match status" value="1"/>
</dbReference>
<evidence type="ECO:0000256" key="2">
    <source>
        <dbReference type="ARBA" id="ARBA00022598"/>
    </source>
</evidence>
<dbReference type="Pfam" id="PF13537">
    <property type="entry name" value="GATase_7"/>
    <property type="match status" value="1"/>
</dbReference>
<evidence type="ECO:0000313" key="12">
    <source>
        <dbReference type="EMBL" id="KAL2042197.1"/>
    </source>
</evidence>
<keyword evidence="2" id="KW-0436">Ligase</keyword>